<evidence type="ECO:0000313" key="2">
    <source>
        <dbReference type="EMBL" id="SVE41794.1"/>
    </source>
</evidence>
<feature type="non-terminal residue" evidence="2">
    <location>
        <position position="57"/>
    </location>
</feature>
<proteinExistence type="predicted"/>
<protein>
    <submittedName>
        <fullName evidence="2">Uncharacterized protein</fullName>
    </submittedName>
</protein>
<dbReference type="EMBL" id="UINC01215884">
    <property type="protein sequence ID" value="SVE41794.1"/>
    <property type="molecule type" value="Genomic_DNA"/>
</dbReference>
<dbReference type="AlphaFoldDB" id="A0A383DBS4"/>
<feature type="transmembrane region" description="Helical" evidence="1">
    <location>
        <begin position="12"/>
        <end position="33"/>
    </location>
</feature>
<evidence type="ECO:0000256" key="1">
    <source>
        <dbReference type="SAM" id="Phobius"/>
    </source>
</evidence>
<sequence>MKNYSNNNKVIIVIIVWFIYSLIISFGGSVGWWPEKHSDGWYRMYEKCDGDPYGETC</sequence>
<keyword evidence="1" id="KW-0812">Transmembrane</keyword>
<keyword evidence="1" id="KW-1133">Transmembrane helix</keyword>
<keyword evidence="1" id="KW-0472">Membrane</keyword>
<organism evidence="2">
    <name type="scientific">marine metagenome</name>
    <dbReference type="NCBI Taxonomy" id="408172"/>
    <lineage>
        <taxon>unclassified sequences</taxon>
        <taxon>metagenomes</taxon>
        <taxon>ecological metagenomes</taxon>
    </lineage>
</organism>
<gene>
    <name evidence="2" type="ORF">METZ01_LOCUS494648</name>
</gene>
<reference evidence="2" key="1">
    <citation type="submission" date="2018-05" db="EMBL/GenBank/DDBJ databases">
        <authorList>
            <person name="Lanie J.A."/>
            <person name="Ng W.-L."/>
            <person name="Kazmierczak K.M."/>
            <person name="Andrzejewski T.M."/>
            <person name="Davidsen T.M."/>
            <person name="Wayne K.J."/>
            <person name="Tettelin H."/>
            <person name="Glass J.I."/>
            <person name="Rusch D."/>
            <person name="Podicherti R."/>
            <person name="Tsui H.-C.T."/>
            <person name="Winkler M.E."/>
        </authorList>
    </citation>
    <scope>NUCLEOTIDE SEQUENCE</scope>
</reference>
<name>A0A383DBS4_9ZZZZ</name>
<accession>A0A383DBS4</accession>